<evidence type="ECO:0000313" key="1">
    <source>
        <dbReference type="EMBL" id="CAF4318023.1"/>
    </source>
</evidence>
<protein>
    <recommendedName>
        <fullName evidence="3">EGF-like domain-containing protein</fullName>
    </recommendedName>
</protein>
<name>A0A820IWJ1_9BILA</name>
<evidence type="ECO:0000313" key="2">
    <source>
        <dbReference type="Proteomes" id="UP000663874"/>
    </source>
</evidence>
<proteinExistence type="predicted"/>
<sequence>VGAQSTGSSTNNECPVGFCPRGGTCSQLSGQWQCACGANGCVGLGVVVLVIQPAGGVGSVA</sequence>
<feature type="non-terminal residue" evidence="1">
    <location>
        <position position="1"/>
    </location>
</feature>
<dbReference type="Proteomes" id="UP000663874">
    <property type="component" value="Unassembled WGS sequence"/>
</dbReference>
<evidence type="ECO:0008006" key="3">
    <source>
        <dbReference type="Google" id="ProtNLM"/>
    </source>
</evidence>
<organism evidence="1 2">
    <name type="scientific">Rotaria sordida</name>
    <dbReference type="NCBI Taxonomy" id="392033"/>
    <lineage>
        <taxon>Eukaryota</taxon>
        <taxon>Metazoa</taxon>
        <taxon>Spiralia</taxon>
        <taxon>Gnathifera</taxon>
        <taxon>Rotifera</taxon>
        <taxon>Eurotatoria</taxon>
        <taxon>Bdelloidea</taxon>
        <taxon>Philodinida</taxon>
        <taxon>Philodinidae</taxon>
        <taxon>Rotaria</taxon>
    </lineage>
</organism>
<accession>A0A820IWJ1</accession>
<gene>
    <name evidence="1" type="ORF">FNK824_LOCUS41234</name>
</gene>
<reference evidence="1" key="1">
    <citation type="submission" date="2021-02" db="EMBL/GenBank/DDBJ databases">
        <authorList>
            <person name="Nowell W R."/>
        </authorList>
    </citation>
    <scope>NUCLEOTIDE SEQUENCE</scope>
</reference>
<dbReference type="AlphaFoldDB" id="A0A820IWJ1"/>
<dbReference type="EMBL" id="CAJOBE010038546">
    <property type="protein sequence ID" value="CAF4318023.1"/>
    <property type="molecule type" value="Genomic_DNA"/>
</dbReference>
<comment type="caution">
    <text evidence="1">The sequence shown here is derived from an EMBL/GenBank/DDBJ whole genome shotgun (WGS) entry which is preliminary data.</text>
</comment>